<reference evidence="1 2" key="1">
    <citation type="submission" date="2017-08" db="EMBL/GenBank/DDBJ databases">
        <title>Identification and genetic characteristics of simultaneous BTEX- and naphthalene-degrading Paraburkholderia sp. BN5 isolated from petroleum-contaminated soil.</title>
        <authorList>
            <person name="Lee Y."/>
            <person name="Jeon C.O."/>
        </authorList>
    </citation>
    <scope>NUCLEOTIDE SEQUENCE [LARGE SCALE GENOMIC DNA]</scope>
    <source>
        <strain evidence="1 2">BN5</strain>
    </source>
</reference>
<sequence>MADATISWDAANNRGDWSMSGPLLTTGNDLQTAIIISIFSDRMAQPGDVIPDGSGDPRGWWADDTVPIGSRLWLLRRAKQTKETLQKAYDYLAEALQWMVDDGVVGRFDISTQWVRTSVLGAQITAYKPDGTLLTTGRYTWAWEGIN</sequence>
<dbReference type="Pfam" id="PF07409">
    <property type="entry name" value="GP46"/>
    <property type="match status" value="1"/>
</dbReference>
<dbReference type="RefSeq" id="WP_095420087.1">
    <property type="nucleotide sequence ID" value="NZ_CP022989.1"/>
</dbReference>
<gene>
    <name evidence="1" type="ORF">CJU94_19445</name>
</gene>
<name>A0A248VNP0_9BURK</name>
<dbReference type="OrthoDB" id="5677166at2"/>
<protein>
    <recommendedName>
        <fullName evidence="3">Phage tail protein</fullName>
    </recommendedName>
</protein>
<dbReference type="EMBL" id="CP022989">
    <property type="protein sequence ID" value="ASW00132.1"/>
    <property type="molecule type" value="Genomic_DNA"/>
</dbReference>
<keyword evidence="2" id="KW-1185">Reference proteome</keyword>
<evidence type="ECO:0000313" key="1">
    <source>
        <dbReference type="EMBL" id="ASW00132.1"/>
    </source>
</evidence>
<proteinExistence type="predicted"/>
<dbReference type="Proteomes" id="UP000215158">
    <property type="component" value="Chromosome 1"/>
</dbReference>
<organism evidence="1 2">
    <name type="scientific">Paraburkholderia aromaticivorans</name>
    <dbReference type="NCBI Taxonomy" id="2026199"/>
    <lineage>
        <taxon>Bacteria</taxon>
        <taxon>Pseudomonadati</taxon>
        <taxon>Pseudomonadota</taxon>
        <taxon>Betaproteobacteria</taxon>
        <taxon>Burkholderiales</taxon>
        <taxon>Burkholderiaceae</taxon>
        <taxon>Paraburkholderia</taxon>
    </lineage>
</organism>
<dbReference type="AlphaFoldDB" id="A0A248VNP0"/>
<accession>A0A248VNP0</accession>
<evidence type="ECO:0008006" key="3">
    <source>
        <dbReference type="Google" id="ProtNLM"/>
    </source>
</evidence>
<dbReference type="InterPro" id="IPR010877">
    <property type="entry name" value="Phage_Mu_Gp46"/>
</dbReference>
<evidence type="ECO:0000313" key="2">
    <source>
        <dbReference type="Proteomes" id="UP000215158"/>
    </source>
</evidence>
<dbReference type="KEGG" id="parb:CJU94_19445"/>